<gene>
    <name evidence="2" type="ORF">G7070_11580</name>
</gene>
<dbReference type="AlphaFoldDB" id="A0A6G7Y7Z0"/>
<feature type="transmembrane region" description="Helical" evidence="1">
    <location>
        <begin position="156"/>
        <end position="180"/>
    </location>
</feature>
<dbReference type="KEGG" id="prv:G7070_11580"/>
<keyword evidence="1" id="KW-0472">Membrane</keyword>
<evidence type="ECO:0000313" key="3">
    <source>
        <dbReference type="Proteomes" id="UP000501058"/>
    </source>
</evidence>
<sequence>MITEFMRDQAFAITLFGVMACVWFAMAQEDSAPKSRLPQWVGASVGLIIAATFGVLVGRNWNTPSALDDGNWWVFGAIFIVMSVFIGAGAIFLKIRHRYRWFGWWIALCVAVHFAPLAWVFKDWSYLGLAAVQVTGLALMVPRLKRAEYETSRLACCWLGVTFLIYSLASAIVLLIRYGYPY</sequence>
<accession>A0A6G7Y7Z0</accession>
<dbReference type="Proteomes" id="UP000501058">
    <property type="component" value="Chromosome"/>
</dbReference>
<dbReference type="PROSITE" id="PS51257">
    <property type="entry name" value="PROKAR_LIPOPROTEIN"/>
    <property type="match status" value="1"/>
</dbReference>
<name>A0A6G7Y7Z0_9ACTN</name>
<reference evidence="2 3" key="1">
    <citation type="submission" date="2020-03" db="EMBL/GenBank/DDBJ databases">
        <title>Propioniciclava sp. nov., isolated from Hydrophilus acuminatus.</title>
        <authorList>
            <person name="Hyun D.-W."/>
            <person name="Bae J.-W."/>
        </authorList>
    </citation>
    <scope>NUCLEOTIDE SEQUENCE [LARGE SCALE GENOMIC DNA]</scope>
    <source>
        <strain evidence="2 3">HDW11</strain>
    </source>
</reference>
<keyword evidence="1" id="KW-1133">Transmembrane helix</keyword>
<evidence type="ECO:0000256" key="1">
    <source>
        <dbReference type="SAM" id="Phobius"/>
    </source>
</evidence>
<protein>
    <submittedName>
        <fullName evidence="2">Uncharacterized protein</fullName>
    </submittedName>
</protein>
<feature type="transmembrane region" description="Helical" evidence="1">
    <location>
        <begin position="102"/>
        <end position="120"/>
    </location>
</feature>
<dbReference type="EMBL" id="CP049865">
    <property type="protein sequence ID" value="QIK72796.1"/>
    <property type="molecule type" value="Genomic_DNA"/>
</dbReference>
<keyword evidence="3" id="KW-1185">Reference proteome</keyword>
<organism evidence="2 3">
    <name type="scientific">Propioniciclava coleopterorum</name>
    <dbReference type="NCBI Taxonomy" id="2714937"/>
    <lineage>
        <taxon>Bacteria</taxon>
        <taxon>Bacillati</taxon>
        <taxon>Actinomycetota</taxon>
        <taxon>Actinomycetes</taxon>
        <taxon>Propionibacteriales</taxon>
        <taxon>Propionibacteriaceae</taxon>
        <taxon>Propioniciclava</taxon>
    </lineage>
</organism>
<dbReference type="RefSeq" id="WP_166233871.1">
    <property type="nucleotide sequence ID" value="NZ_CP049865.1"/>
</dbReference>
<proteinExistence type="predicted"/>
<feature type="transmembrane region" description="Helical" evidence="1">
    <location>
        <begin position="6"/>
        <end position="25"/>
    </location>
</feature>
<feature type="transmembrane region" description="Helical" evidence="1">
    <location>
        <begin position="37"/>
        <end position="57"/>
    </location>
</feature>
<keyword evidence="1" id="KW-0812">Transmembrane</keyword>
<feature type="transmembrane region" description="Helical" evidence="1">
    <location>
        <begin position="126"/>
        <end position="144"/>
    </location>
</feature>
<evidence type="ECO:0000313" key="2">
    <source>
        <dbReference type="EMBL" id="QIK72796.1"/>
    </source>
</evidence>
<feature type="transmembrane region" description="Helical" evidence="1">
    <location>
        <begin position="72"/>
        <end position="93"/>
    </location>
</feature>